<gene>
    <name evidence="1" type="ORF">I595_2202</name>
</gene>
<evidence type="ECO:0008006" key="3">
    <source>
        <dbReference type="Google" id="ProtNLM"/>
    </source>
</evidence>
<dbReference type="STRING" id="1300341.I595_2202"/>
<sequence length="171" mass="18592">MPMKKIALALLGFCWLIVGCDDGDLQIETLDFDDTSVQSCSPLTTSTRVFFKINQDEALILQLASGLLRNEVSTDTIQSPISTSGSQLFYRVFSETVNSSYFCSLFPPVEPSVLEQISAQGGQVLITTTAVDSLEFLHNIKLQGLVLENSLGEQIIDQTVSDFGTVTTSAN</sequence>
<organism evidence="1 2">
    <name type="scientific">Croceitalea dokdonensis DOKDO 023</name>
    <dbReference type="NCBI Taxonomy" id="1300341"/>
    <lineage>
        <taxon>Bacteria</taxon>
        <taxon>Pseudomonadati</taxon>
        <taxon>Bacteroidota</taxon>
        <taxon>Flavobacteriia</taxon>
        <taxon>Flavobacteriales</taxon>
        <taxon>Flavobacteriaceae</taxon>
        <taxon>Croceitalea</taxon>
    </lineage>
</organism>
<dbReference type="PATRIC" id="fig|1300341.3.peg.2376"/>
<keyword evidence="2" id="KW-1185">Reference proteome</keyword>
<name>A0A0P7A594_9FLAO</name>
<protein>
    <recommendedName>
        <fullName evidence="3">Lipoprotein</fullName>
    </recommendedName>
</protein>
<dbReference type="Proteomes" id="UP000050280">
    <property type="component" value="Unassembled WGS sequence"/>
</dbReference>
<evidence type="ECO:0000313" key="2">
    <source>
        <dbReference type="Proteomes" id="UP000050280"/>
    </source>
</evidence>
<comment type="caution">
    <text evidence="1">The sequence shown here is derived from an EMBL/GenBank/DDBJ whole genome shotgun (WGS) entry which is preliminary data.</text>
</comment>
<reference evidence="1 2" key="1">
    <citation type="submission" date="2015-09" db="EMBL/GenBank/DDBJ databases">
        <title>Genome sequence of the marine flavobacterium Croceitalea dokdonensis DOKDO 023 that contains proton- and sodium-pumping rhodopsins.</title>
        <authorList>
            <person name="Kwon S.-K."/>
            <person name="Lee H.K."/>
            <person name="Kwak M.-J."/>
            <person name="Kim J.F."/>
        </authorList>
    </citation>
    <scope>NUCLEOTIDE SEQUENCE [LARGE SCALE GENOMIC DNA]</scope>
    <source>
        <strain evidence="1 2">DOKDO 023</strain>
    </source>
</reference>
<dbReference type="EMBL" id="LDJX01000004">
    <property type="protein sequence ID" value="KPM31707.1"/>
    <property type="molecule type" value="Genomic_DNA"/>
</dbReference>
<dbReference type="PROSITE" id="PS51257">
    <property type="entry name" value="PROKAR_LIPOPROTEIN"/>
    <property type="match status" value="1"/>
</dbReference>
<proteinExistence type="predicted"/>
<evidence type="ECO:0000313" key="1">
    <source>
        <dbReference type="EMBL" id="KPM31707.1"/>
    </source>
</evidence>
<dbReference type="AlphaFoldDB" id="A0A0P7A594"/>
<accession>A0A0P7A594</accession>